<feature type="compositionally biased region" description="Basic and acidic residues" evidence="5">
    <location>
        <begin position="102"/>
        <end position="111"/>
    </location>
</feature>
<evidence type="ECO:0000256" key="3">
    <source>
        <dbReference type="ARBA" id="ARBA00023274"/>
    </source>
</evidence>
<dbReference type="InterPro" id="IPR000754">
    <property type="entry name" value="Ribosomal_uS9"/>
</dbReference>
<evidence type="ECO:0000256" key="4">
    <source>
        <dbReference type="RuleBase" id="RU003815"/>
    </source>
</evidence>
<evidence type="ECO:0000256" key="5">
    <source>
        <dbReference type="SAM" id="MobiDB-lite"/>
    </source>
</evidence>
<dbReference type="PROSITE" id="PS00360">
    <property type="entry name" value="RIBOSOMAL_S9"/>
    <property type="match status" value="1"/>
</dbReference>
<organism evidence="6">
    <name type="scientific">Cryptomonas paramaecium</name>
    <dbReference type="NCBI Taxonomy" id="2898"/>
    <lineage>
        <taxon>Eukaryota</taxon>
        <taxon>Cryptophyceae</taxon>
        <taxon>Cryptomonadales</taxon>
        <taxon>Cryptomonadaceae</taxon>
        <taxon>Cryptomonas</taxon>
    </lineage>
</organism>
<protein>
    <submittedName>
        <fullName evidence="6">Ribosomal protein S9</fullName>
    </submittedName>
</protein>
<dbReference type="AlphaFoldDB" id="D2ISB7"/>
<name>D2ISB7_9CRYP</name>
<keyword evidence="3 4" id="KW-0687">Ribonucleoprotein</keyword>
<feature type="compositionally biased region" description="Basic residues" evidence="5">
    <location>
        <begin position="112"/>
        <end position="131"/>
    </location>
</feature>
<dbReference type="GeneID" id="8715222"/>
<dbReference type="PANTHER" id="PTHR21569">
    <property type="entry name" value="RIBOSOMAL PROTEIN S9"/>
    <property type="match status" value="1"/>
</dbReference>
<dbReference type="InterPro" id="IPR014721">
    <property type="entry name" value="Ribsml_uS5_D2-typ_fold_subgr"/>
</dbReference>
<evidence type="ECO:0000256" key="2">
    <source>
        <dbReference type="ARBA" id="ARBA00022980"/>
    </source>
</evidence>
<dbReference type="InterPro" id="IPR023035">
    <property type="entry name" value="Ribosomal_uS9_bac/plastid"/>
</dbReference>
<reference evidence="6" key="1">
    <citation type="journal article" date="2009" name="Genome Biol. Evol.">
        <title>The complete plastid genome sequence of the secondarily nonphotosynthetic alga Cryptomonas paramecium: reduction, compaction, and accelerated evolutionary rate.</title>
        <authorList>
            <person name="Donaher N."/>
            <person name="Tanifuji G."/>
            <person name="Onodera N.T."/>
            <person name="Malfatti S.A."/>
            <person name="Chain P.S."/>
            <person name="Hara Y."/>
            <person name="Archibald J.M."/>
        </authorList>
    </citation>
    <scope>NUCLEOTIDE SEQUENCE</scope>
    <source>
        <strain evidence="6">CCAP977/2a</strain>
    </source>
</reference>
<dbReference type="GO" id="GO:0003723">
    <property type="term" value="F:RNA binding"/>
    <property type="evidence" value="ECO:0007669"/>
    <property type="project" value="TreeGrafter"/>
</dbReference>
<dbReference type="FunFam" id="3.30.230.10:FF:000001">
    <property type="entry name" value="30S ribosomal protein S9"/>
    <property type="match status" value="1"/>
</dbReference>
<sequence>MKTNLYLGTGRRKNSTARVIVSPGTGKFTINNIASALYLQFNPNYLQTINNPLRVLNLDNMYDVLVNARGGGLTGQAEAIQLALSKALGKIHSNHSNALKFEKYLTTDPRQKERKKYGLKKARKAPQFSKR</sequence>
<dbReference type="InterPro" id="IPR020568">
    <property type="entry name" value="Ribosomal_Su5_D2-typ_SF"/>
</dbReference>
<dbReference type="RefSeq" id="YP_003359273.1">
    <property type="nucleotide sequence ID" value="NC_013703.1"/>
</dbReference>
<dbReference type="PANTHER" id="PTHR21569:SF1">
    <property type="entry name" value="SMALL RIBOSOMAL SUBUNIT PROTEIN US9M"/>
    <property type="match status" value="1"/>
</dbReference>
<dbReference type="EMBL" id="GQ358203">
    <property type="protein sequence ID" value="ACT46809.1"/>
    <property type="molecule type" value="Genomic_DNA"/>
</dbReference>
<keyword evidence="2 4" id="KW-0689">Ribosomal protein</keyword>
<geneLocation type="plastid" evidence="6"/>
<gene>
    <name evidence="6" type="primary">rps9</name>
    <name evidence="6" type="ORF">CRPAC_p057</name>
</gene>
<dbReference type="SUPFAM" id="SSF54211">
    <property type="entry name" value="Ribosomal protein S5 domain 2-like"/>
    <property type="match status" value="1"/>
</dbReference>
<dbReference type="HAMAP" id="MF_00532_B">
    <property type="entry name" value="Ribosomal_uS9_B"/>
    <property type="match status" value="1"/>
</dbReference>
<comment type="similarity">
    <text evidence="1 4">Belongs to the universal ribosomal protein uS9 family.</text>
</comment>
<dbReference type="GO" id="GO:0003735">
    <property type="term" value="F:structural constituent of ribosome"/>
    <property type="evidence" value="ECO:0007669"/>
    <property type="project" value="InterPro"/>
</dbReference>
<dbReference type="GO" id="GO:0006412">
    <property type="term" value="P:translation"/>
    <property type="evidence" value="ECO:0007669"/>
    <property type="project" value="InterPro"/>
</dbReference>
<dbReference type="GO" id="GO:0015935">
    <property type="term" value="C:small ribosomal subunit"/>
    <property type="evidence" value="ECO:0007669"/>
    <property type="project" value="UniProtKB-ARBA"/>
</dbReference>
<dbReference type="Gene3D" id="3.30.230.10">
    <property type="match status" value="1"/>
</dbReference>
<feature type="region of interest" description="Disordered" evidence="5">
    <location>
        <begin position="102"/>
        <end position="131"/>
    </location>
</feature>
<keyword evidence="6" id="KW-0934">Plastid</keyword>
<proteinExistence type="inferred from homology"/>
<dbReference type="NCBIfam" id="NF001099">
    <property type="entry name" value="PRK00132.1"/>
    <property type="match status" value="1"/>
</dbReference>
<dbReference type="Pfam" id="PF00380">
    <property type="entry name" value="Ribosomal_S9"/>
    <property type="match status" value="1"/>
</dbReference>
<evidence type="ECO:0000256" key="1">
    <source>
        <dbReference type="ARBA" id="ARBA00005251"/>
    </source>
</evidence>
<accession>D2ISB7</accession>
<dbReference type="InterPro" id="IPR020574">
    <property type="entry name" value="Ribosomal_uS9_CS"/>
</dbReference>
<evidence type="ECO:0000313" key="6">
    <source>
        <dbReference type="EMBL" id="ACT46809.1"/>
    </source>
</evidence>
<dbReference type="GO" id="GO:0005737">
    <property type="term" value="C:cytoplasm"/>
    <property type="evidence" value="ECO:0007669"/>
    <property type="project" value="UniProtKB-ARBA"/>
</dbReference>